<sequence length="62" mass="6841">MGTHDSGPSYVVGEKGIENVSLKSWVSENPEVLGDLVVGKWCVDLPFMFKTSKLKSSRTVNR</sequence>
<organism evidence="1 2">
    <name type="scientific">Helianthus annuus</name>
    <name type="common">Common sunflower</name>
    <dbReference type="NCBI Taxonomy" id="4232"/>
    <lineage>
        <taxon>Eukaryota</taxon>
        <taxon>Viridiplantae</taxon>
        <taxon>Streptophyta</taxon>
        <taxon>Embryophyta</taxon>
        <taxon>Tracheophyta</taxon>
        <taxon>Spermatophyta</taxon>
        <taxon>Magnoliopsida</taxon>
        <taxon>eudicotyledons</taxon>
        <taxon>Gunneridae</taxon>
        <taxon>Pentapetalae</taxon>
        <taxon>asterids</taxon>
        <taxon>campanulids</taxon>
        <taxon>Asterales</taxon>
        <taxon>Asteraceae</taxon>
        <taxon>Asteroideae</taxon>
        <taxon>Heliantheae alliance</taxon>
        <taxon>Heliantheae</taxon>
        <taxon>Helianthus</taxon>
    </lineage>
</organism>
<accession>A0A9K3NYX7</accession>
<proteinExistence type="predicted"/>
<dbReference type="AlphaFoldDB" id="A0A9K3NYX7"/>
<name>A0A9K3NYX7_HELAN</name>
<gene>
    <name evidence="1" type="ORF">HanXRQr2_Chr02g0050231</name>
</gene>
<dbReference type="GO" id="GO:0004476">
    <property type="term" value="F:mannose-6-phosphate isomerase activity"/>
    <property type="evidence" value="ECO:0007669"/>
    <property type="project" value="UniProtKB-EC"/>
</dbReference>
<dbReference type="Gene3D" id="2.60.120.10">
    <property type="entry name" value="Jelly Rolls"/>
    <property type="match status" value="1"/>
</dbReference>
<dbReference type="EC" id="5.3.1.8" evidence="1"/>
<reference evidence="1" key="1">
    <citation type="journal article" date="2017" name="Nature">
        <title>The sunflower genome provides insights into oil metabolism, flowering and Asterid evolution.</title>
        <authorList>
            <person name="Badouin H."/>
            <person name="Gouzy J."/>
            <person name="Grassa C.J."/>
            <person name="Murat F."/>
            <person name="Staton S.E."/>
            <person name="Cottret L."/>
            <person name="Lelandais-Briere C."/>
            <person name="Owens G.L."/>
            <person name="Carrere S."/>
            <person name="Mayjonade B."/>
            <person name="Legrand L."/>
            <person name="Gill N."/>
            <person name="Kane N.C."/>
            <person name="Bowers J.E."/>
            <person name="Hubner S."/>
            <person name="Bellec A."/>
            <person name="Berard A."/>
            <person name="Berges H."/>
            <person name="Blanchet N."/>
            <person name="Boniface M.C."/>
            <person name="Brunel D."/>
            <person name="Catrice O."/>
            <person name="Chaidir N."/>
            <person name="Claudel C."/>
            <person name="Donnadieu C."/>
            <person name="Faraut T."/>
            <person name="Fievet G."/>
            <person name="Helmstetter N."/>
            <person name="King M."/>
            <person name="Knapp S.J."/>
            <person name="Lai Z."/>
            <person name="Le Paslier M.C."/>
            <person name="Lippi Y."/>
            <person name="Lorenzon L."/>
            <person name="Mandel J.R."/>
            <person name="Marage G."/>
            <person name="Marchand G."/>
            <person name="Marquand E."/>
            <person name="Bret-Mestries E."/>
            <person name="Morien E."/>
            <person name="Nambeesan S."/>
            <person name="Nguyen T."/>
            <person name="Pegot-Espagnet P."/>
            <person name="Pouilly N."/>
            <person name="Raftis F."/>
            <person name="Sallet E."/>
            <person name="Schiex T."/>
            <person name="Thomas J."/>
            <person name="Vandecasteele C."/>
            <person name="Vares D."/>
            <person name="Vear F."/>
            <person name="Vautrin S."/>
            <person name="Crespi M."/>
            <person name="Mangin B."/>
            <person name="Burke J.M."/>
            <person name="Salse J."/>
            <person name="Munos S."/>
            <person name="Vincourt P."/>
            <person name="Rieseberg L.H."/>
            <person name="Langlade N.B."/>
        </authorList>
    </citation>
    <scope>NUCLEOTIDE SEQUENCE</scope>
    <source>
        <tissue evidence="1">Leaves</tissue>
    </source>
</reference>
<reference evidence="1" key="2">
    <citation type="submission" date="2020-06" db="EMBL/GenBank/DDBJ databases">
        <title>Helianthus annuus Genome sequencing and assembly Release 2.</title>
        <authorList>
            <person name="Gouzy J."/>
            <person name="Langlade N."/>
            <person name="Munos S."/>
        </authorList>
    </citation>
    <scope>NUCLEOTIDE SEQUENCE</scope>
    <source>
        <tissue evidence="1">Leaves</tissue>
    </source>
</reference>
<evidence type="ECO:0000313" key="2">
    <source>
        <dbReference type="Proteomes" id="UP000215914"/>
    </source>
</evidence>
<dbReference type="Proteomes" id="UP000215914">
    <property type="component" value="Unassembled WGS sequence"/>
</dbReference>
<dbReference type="Gramene" id="mRNA:HanXRQr2_Chr02g0050231">
    <property type="protein sequence ID" value="mRNA:HanXRQr2_Chr02g0050231"/>
    <property type="gene ID" value="HanXRQr2_Chr02g0050231"/>
</dbReference>
<protein>
    <submittedName>
        <fullName evidence="1">Mannose-6-phosphate isomerase</fullName>
        <ecNumber evidence="1">5.3.1.8</ecNumber>
    </submittedName>
</protein>
<dbReference type="InterPro" id="IPR014710">
    <property type="entry name" value="RmlC-like_jellyroll"/>
</dbReference>
<evidence type="ECO:0000313" key="1">
    <source>
        <dbReference type="EMBL" id="KAF5817205.1"/>
    </source>
</evidence>
<dbReference type="EMBL" id="MNCJ02000317">
    <property type="protein sequence ID" value="KAF5817205.1"/>
    <property type="molecule type" value="Genomic_DNA"/>
</dbReference>
<comment type="caution">
    <text evidence="1">The sequence shown here is derived from an EMBL/GenBank/DDBJ whole genome shotgun (WGS) entry which is preliminary data.</text>
</comment>
<keyword evidence="1" id="KW-0413">Isomerase</keyword>
<keyword evidence="2" id="KW-1185">Reference proteome</keyword>